<feature type="compositionally biased region" description="Low complexity" evidence="2">
    <location>
        <begin position="251"/>
        <end position="265"/>
    </location>
</feature>
<feature type="region of interest" description="Disordered" evidence="2">
    <location>
        <begin position="199"/>
        <end position="297"/>
    </location>
</feature>
<feature type="region of interest" description="Disordered" evidence="2">
    <location>
        <begin position="1"/>
        <end position="30"/>
    </location>
</feature>
<feature type="compositionally biased region" description="Polar residues" evidence="2">
    <location>
        <begin position="280"/>
        <end position="292"/>
    </location>
</feature>
<reference evidence="3" key="1">
    <citation type="submission" date="2023-06" db="EMBL/GenBank/DDBJ databases">
        <authorList>
            <consortium name="Lawrence Berkeley National Laboratory"/>
            <person name="Ahrendt S."/>
            <person name="Sahu N."/>
            <person name="Indic B."/>
            <person name="Wong-Bajracharya J."/>
            <person name="Merenyi Z."/>
            <person name="Ke H.-M."/>
            <person name="Monk M."/>
            <person name="Kocsube S."/>
            <person name="Drula E."/>
            <person name="Lipzen A."/>
            <person name="Balint B."/>
            <person name="Henrissat B."/>
            <person name="Andreopoulos B."/>
            <person name="Martin F.M."/>
            <person name="Harder C.B."/>
            <person name="Rigling D."/>
            <person name="Ford K.L."/>
            <person name="Foster G.D."/>
            <person name="Pangilinan J."/>
            <person name="Papanicolaou A."/>
            <person name="Barry K."/>
            <person name="LaButti K."/>
            <person name="Viragh M."/>
            <person name="Koriabine M."/>
            <person name="Yan M."/>
            <person name="Riley R."/>
            <person name="Champramary S."/>
            <person name="Plett K.L."/>
            <person name="Tsai I.J."/>
            <person name="Slot J."/>
            <person name="Sipos G."/>
            <person name="Plett J."/>
            <person name="Nagy L.G."/>
            <person name="Grigoriev I.V."/>
        </authorList>
    </citation>
    <scope>NUCLEOTIDE SEQUENCE</scope>
    <source>
        <strain evidence="3">ICMP 16352</strain>
    </source>
</reference>
<gene>
    <name evidence="3" type="ORF">IW261DRAFT_1420973</name>
</gene>
<protein>
    <submittedName>
        <fullName evidence="3">Uncharacterized protein</fullName>
    </submittedName>
</protein>
<evidence type="ECO:0000313" key="4">
    <source>
        <dbReference type="Proteomes" id="UP001175227"/>
    </source>
</evidence>
<keyword evidence="1" id="KW-0175">Coiled coil</keyword>
<evidence type="ECO:0000313" key="3">
    <source>
        <dbReference type="EMBL" id="KAK0477249.1"/>
    </source>
</evidence>
<comment type="caution">
    <text evidence="3">The sequence shown here is derived from an EMBL/GenBank/DDBJ whole genome shotgun (WGS) entry which is preliminary data.</text>
</comment>
<dbReference type="EMBL" id="JAUEPR010000017">
    <property type="protein sequence ID" value="KAK0477249.1"/>
    <property type="molecule type" value="Genomic_DNA"/>
</dbReference>
<dbReference type="AlphaFoldDB" id="A0AA39P4C7"/>
<evidence type="ECO:0000256" key="1">
    <source>
        <dbReference type="SAM" id="Coils"/>
    </source>
</evidence>
<proteinExistence type="predicted"/>
<feature type="compositionally biased region" description="Polar residues" evidence="2">
    <location>
        <begin position="1"/>
        <end position="16"/>
    </location>
</feature>
<evidence type="ECO:0000256" key="2">
    <source>
        <dbReference type="SAM" id="MobiDB-lite"/>
    </source>
</evidence>
<keyword evidence="4" id="KW-1185">Reference proteome</keyword>
<feature type="coiled-coil region" evidence="1">
    <location>
        <begin position="128"/>
        <end position="187"/>
    </location>
</feature>
<sequence length="622" mass="69864">MDVDNTQYNPWSTQSPAADMETDASAGTVSPYETASMVPALRTAAEMETDTSAGALILHGQQSFQKNLMHPTKRQSSVNKQALLVYTMDNETMRWLRTQHYEDSERMALLRQDVQDKDGQLQVIWSTLNQQVNTLEGITKEKERVEKMLEEQRELMNVMQDKMRENNEAMRQHLLQLEGAMKQKDNELITLNTRIKAAASSSASNTSTSGVPSSSAPGASTSRASSSFASGSAFRVPSSSTQGASMTQAPSSFASGSTSNTSSLSQRPGMGRTPIKVMHNSRQSETSEQVPEQQEDIEMDGTNLPNINDATMDRADLPNINDATLNDASAKELLKMCTLFLKAAVTSKAELRKENPVKCSPSKKMARFIRQQFLMLTGMGTLEEFISYEPVEESLVIAFREGTGNGPKDGEYTLDLSPGFRGSRWNRITIKNMVGVVQAELLKEEHLVDVDNVYVEETLRNLLSSAQQKWVVAIPRFKKGRPELEMEAEVVERLTETKYLGPGGMSSEESEVREIGGRVEMIYLIKVCLWRHNNITQHMMEIDDYGCSVIQRWDKRLPRERENVPRFDEEMHVPAGLPRSLYDSDWLTSLEKDDREEMAVSEEVFELLERTVPNEVTVQEVE</sequence>
<feature type="compositionally biased region" description="Polar residues" evidence="2">
    <location>
        <begin position="237"/>
        <end position="250"/>
    </location>
</feature>
<accession>A0AA39P4C7</accession>
<feature type="compositionally biased region" description="Low complexity" evidence="2">
    <location>
        <begin position="199"/>
        <end position="236"/>
    </location>
</feature>
<organism evidence="3 4">
    <name type="scientific">Armillaria novae-zelandiae</name>
    <dbReference type="NCBI Taxonomy" id="153914"/>
    <lineage>
        <taxon>Eukaryota</taxon>
        <taxon>Fungi</taxon>
        <taxon>Dikarya</taxon>
        <taxon>Basidiomycota</taxon>
        <taxon>Agaricomycotina</taxon>
        <taxon>Agaricomycetes</taxon>
        <taxon>Agaricomycetidae</taxon>
        <taxon>Agaricales</taxon>
        <taxon>Marasmiineae</taxon>
        <taxon>Physalacriaceae</taxon>
        <taxon>Armillaria</taxon>
    </lineage>
</organism>
<name>A0AA39P4C7_9AGAR</name>
<dbReference type="Proteomes" id="UP001175227">
    <property type="component" value="Unassembled WGS sequence"/>
</dbReference>